<sequence>MRRTLCPGAGQSLGGIRAAVTRTNIICNLHVISNELRRQQHQHITVVMRFLASDANCLLKRSFQGYNEEWRPPPLAAAAILSLSPTASNATNEAQMADKPGRRRWMHLFKAFLRACQVTLVMSPLLATLPIVYVTRHIFPRLRRGWWACALWSIEALGPCMVKFMQWASTRRDILAPEVCDLLEPIQWQTRPHTWAQTKQALSTLRADWADVLCIDTDKSAMVGSGSVAQVYRATTTARLADDARDATAPPPAPRVVAVKVIHPGVKRQIEADLELLRIGAWLVEATGHLQWWSVCDFVEEFAQIMHKQLDLRCEAEALDRFRANFAGRTDIMFPRPSWPLVNEFVLVEDYVSGVPISNILKDPAWPVQEKKAIARSGLDAFLKMVFLDNFVHGDLHPGNIFVRHDTEAHKAKPHLTFIDAGIVTELTQQDRRNFVDLFYAIATGQGEAAGRLMIERSRRHECQDPEGFCRGISRIVEEATAGQHLRLGKIRVGFLIQKVLALCIQYKVKLESNFASILLAIGVLEGVGRSLDPELDILAAATPVILKSRYFQTKKED</sequence>
<feature type="transmembrane region" description="Helical" evidence="2">
    <location>
        <begin position="111"/>
        <end position="133"/>
    </location>
</feature>
<dbReference type="InterPro" id="IPR052402">
    <property type="entry name" value="ADCK_kinase"/>
</dbReference>
<name>W7U8M0_9STRA</name>
<dbReference type="SUPFAM" id="SSF56112">
    <property type="entry name" value="Protein kinase-like (PK-like)"/>
    <property type="match status" value="1"/>
</dbReference>
<dbReference type="OrthoDB" id="427480at2759"/>
<organism evidence="4 5">
    <name type="scientific">Nannochloropsis gaditana</name>
    <dbReference type="NCBI Taxonomy" id="72520"/>
    <lineage>
        <taxon>Eukaryota</taxon>
        <taxon>Sar</taxon>
        <taxon>Stramenopiles</taxon>
        <taxon>Ochrophyta</taxon>
        <taxon>Eustigmatophyceae</taxon>
        <taxon>Eustigmatales</taxon>
        <taxon>Monodopsidaceae</taxon>
        <taxon>Nannochloropsis</taxon>
    </lineage>
</organism>
<dbReference type="GO" id="GO:0005739">
    <property type="term" value="C:mitochondrion"/>
    <property type="evidence" value="ECO:0007669"/>
    <property type="project" value="TreeGrafter"/>
</dbReference>
<evidence type="ECO:0000259" key="3">
    <source>
        <dbReference type="PROSITE" id="PS50011"/>
    </source>
</evidence>
<dbReference type="EMBL" id="AZIL01000173">
    <property type="protein sequence ID" value="EWM29309.1"/>
    <property type="molecule type" value="Genomic_DNA"/>
</dbReference>
<dbReference type="Pfam" id="PF03109">
    <property type="entry name" value="ABC1"/>
    <property type="match status" value="1"/>
</dbReference>
<keyword evidence="2" id="KW-0812">Transmembrane</keyword>
<keyword evidence="5" id="KW-1185">Reference proteome</keyword>
<dbReference type="PANTHER" id="PTHR45890">
    <property type="entry name" value="AARF DOMAIN CONTAINING KINASE 2 (PREDICTED)"/>
    <property type="match status" value="1"/>
</dbReference>
<dbReference type="InterPro" id="IPR044095">
    <property type="entry name" value="ADCK2_dom"/>
</dbReference>
<keyword evidence="2" id="KW-0472">Membrane</keyword>
<dbReference type="InterPro" id="IPR000719">
    <property type="entry name" value="Prot_kinase_dom"/>
</dbReference>
<dbReference type="PANTHER" id="PTHR45890:SF1">
    <property type="entry name" value="AARF DOMAIN CONTAINING KINASE 2"/>
    <property type="match status" value="1"/>
</dbReference>
<evidence type="ECO:0000313" key="4">
    <source>
        <dbReference type="EMBL" id="EWM29309.1"/>
    </source>
</evidence>
<feature type="domain" description="Protein kinase" evidence="3">
    <location>
        <begin position="217"/>
        <end position="558"/>
    </location>
</feature>
<gene>
    <name evidence="4" type="primary">ABC1</name>
    <name evidence="4" type="ORF">Naga_100152g13</name>
</gene>
<keyword evidence="4" id="KW-0418">Kinase</keyword>
<dbReference type="GO" id="GO:0004672">
    <property type="term" value="F:protein kinase activity"/>
    <property type="evidence" value="ECO:0007669"/>
    <property type="project" value="InterPro"/>
</dbReference>
<dbReference type="PROSITE" id="PS50011">
    <property type="entry name" value="PROTEIN_KINASE_DOM"/>
    <property type="match status" value="1"/>
</dbReference>
<accession>W7U8M0</accession>
<keyword evidence="2" id="KW-1133">Transmembrane helix</keyword>
<comment type="similarity">
    <text evidence="1">Belongs to the protein kinase superfamily. ADCK protein kinase family.</text>
</comment>
<dbReference type="Gene3D" id="1.10.510.10">
    <property type="entry name" value="Transferase(Phosphotransferase) domain 1"/>
    <property type="match status" value="1"/>
</dbReference>
<dbReference type="CDD" id="cd13971">
    <property type="entry name" value="ADCK2-like"/>
    <property type="match status" value="1"/>
</dbReference>
<dbReference type="AlphaFoldDB" id="W7U8M0"/>
<keyword evidence="4" id="KW-0808">Transferase</keyword>
<evidence type="ECO:0000256" key="1">
    <source>
        <dbReference type="ARBA" id="ARBA00009670"/>
    </source>
</evidence>
<dbReference type="Proteomes" id="UP000019335">
    <property type="component" value="Chromosome 3"/>
</dbReference>
<dbReference type="InterPro" id="IPR011009">
    <property type="entry name" value="Kinase-like_dom_sf"/>
</dbReference>
<proteinExistence type="inferred from homology"/>
<reference evidence="4 5" key="1">
    <citation type="journal article" date="2014" name="Mol. Plant">
        <title>Chromosome Scale Genome Assembly and Transcriptome Profiling of Nannochloropsis gaditana in Nitrogen Depletion.</title>
        <authorList>
            <person name="Corteggiani Carpinelli E."/>
            <person name="Telatin A."/>
            <person name="Vitulo N."/>
            <person name="Forcato C."/>
            <person name="D'Angelo M."/>
            <person name="Schiavon R."/>
            <person name="Vezzi A."/>
            <person name="Giacometti G.M."/>
            <person name="Morosinotto T."/>
            <person name="Valle G."/>
        </authorList>
    </citation>
    <scope>NUCLEOTIDE SEQUENCE [LARGE SCALE GENOMIC DNA]</scope>
    <source>
        <strain evidence="4 5">B-31</strain>
    </source>
</reference>
<evidence type="ECO:0000256" key="2">
    <source>
        <dbReference type="SAM" id="Phobius"/>
    </source>
</evidence>
<comment type="caution">
    <text evidence="4">The sequence shown here is derived from an EMBL/GenBank/DDBJ whole genome shotgun (WGS) entry which is preliminary data.</text>
</comment>
<dbReference type="GO" id="GO:0005524">
    <property type="term" value="F:ATP binding"/>
    <property type="evidence" value="ECO:0007669"/>
    <property type="project" value="InterPro"/>
</dbReference>
<dbReference type="InterPro" id="IPR004147">
    <property type="entry name" value="ABC1_dom"/>
</dbReference>
<protein>
    <submittedName>
        <fullName evidence="4">Putative aarf domain-containing protein kinase 2</fullName>
    </submittedName>
</protein>
<evidence type="ECO:0000313" key="5">
    <source>
        <dbReference type="Proteomes" id="UP000019335"/>
    </source>
</evidence>